<name>A0A387HB16_9ACTN</name>
<dbReference type="AlphaFoldDB" id="A0A387HB16"/>
<keyword evidence="3" id="KW-1185">Reference proteome</keyword>
<dbReference type="KEGG" id="shun:DWB77_01979"/>
<sequence length="336" mass="35577">MTSAKPPRKRPFRRKGAPGSTEAPQGGTGPVDGVEAPAEPDGLPVVRAVEGARDAERGHQASLEAALTAPETEDEAGPAAGARRLNALRKGALEKGVPALKKSVPVLKKGVRKGGEGMKASLGHLADRIIDVAPRVPVRDLATLRTHFPGLGPEEIADKLIAGAANGTSTVGAGIGAAAMLPVPPAMPAELAAEIIGVAAIELKLIAELHEVYGMRPPGSLKERSLAYVTSWTEERGIDGTKPTSLNFALGSQMKRELRQQIMKRMVRNLPNLTPFMVGAAVGAVLNRRDTKKLAGHIRKDLRERQVPWDALSDLPALEQPDDPLPQGHTRKELGR</sequence>
<dbReference type="Proteomes" id="UP000271554">
    <property type="component" value="Chromosome"/>
</dbReference>
<organism evidence="2 3">
    <name type="scientific">Streptomyces hundungensis</name>
    <dbReference type="NCBI Taxonomy" id="1077946"/>
    <lineage>
        <taxon>Bacteria</taxon>
        <taxon>Bacillati</taxon>
        <taxon>Actinomycetota</taxon>
        <taxon>Actinomycetes</taxon>
        <taxon>Kitasatosporales</taxon>
        <taxon>Streptomycetaceae</taxon>
        <taxon>Streptomyces</taxon>
    </lineage>
</organism>
<evidence type="ECO:0000256" key="1">
    <source>
        <dbReference type="SAM" id="MobiDB-lite"/>
    </source>
</evidence>
<proteinExistence type="predicted"/>
<dbReference type="EMBL" id="CP032698">
    <property type="protein sequence ID" value="AYG79861.1"/>
    <property type="molecule type" value="Genomic_DNA"/>
</dbReference>
<dbReference type="RefSeq" id="WP_428985112.1">
    <property type="nucleotide sequence ID" value="NZ_CP032698.1"/>
</dbReference>
<reference evidence="2 3" key="1">
    <citation type="submission" date="2018-10" db="EMBL/GenBank/DDBJ databases">
        <title>Relationship between Morphology and Antimicrobial Activity in Streptomyces.</title>
        <authorList>
            <person name="Kang H.J."/>
            <person name="Kim S.B."/>
        </authorList>
    </citation>
    <scope>NUCLEOTIDE SEQUENCE [LARGE SCALE GENOMIC DNA]</scope>
    <source>
        <strain evidence="2 3">BH38</strain>
    </source>
</reference>
<protein>
    <recommendedName>
        <fullName evidence="4">EcsC protein family protein</fullName>
    </recommendedName>
</protein>
<evidence type="ECO:0000313" key="3">
    <source>
        <dbReference type="Proteomes" id="UP000271554"/>
    </source>
</evidence>
<accession>A0A387HB16</accession>
<feature type="region of interest" description="Disordered" evidence="1">
    <location>
        <begin position="1"/>
        <end position="44"/>
    </location>
</feature>
<feature type="compositionally biased region" description="Basic residues" evidence="1">
    <location>
        <begin position="1"/>
        <end position="16"/>
    </location>
</feature>
<evidence type="ECO:0008006" key="4">
    <source>
        <dbReference type="Google" id="ProtNLM"/>
    </source>
</evidence>
<feature type="region of interest" description="Disordered" evidence="1">
    <location>
        <begin position="314"/>
        <end position="336"/>
    </location>
</feature>
<evidence type="ECO:0000313" key="2">
    <source>
        <dbReference type="EMBL" id="AYG79861.1"/>
    </source>
</evidence>
<gene>
    <name evidence="2" type="ORF">DWB77_01979</name>
</gene>